<evidence type="ECO:0000313" key="2">
    <source>
        <dbReference type="EMBL" id="EEC84506.1"/>
    </source>
</evidence>
<dbReference type="OMA" id="WSCARRI"/>
<sequence length="321" mass="37032">MELPLRKPELVCGQLISIILGSIENWGLRDKVFSVVLDDEFVDDSVASNVESHLQKWNSHCANQSLFVVRYGTHLLDQVIQVGLDELDKIVEKSMNCSESTEGLTSSEVKYANYNYAASGKDWSCARRICDTLEDFHRYMDIMPIFPVPWTSLRRLFDEYSGKVEDSNCTKETRNEINVSRDDDRLKYYRRYGYPICERPMTELDQYLQEPCLSGGERDVLHWWKEHNLTYPTVARMARDILAMPCRTDCNVAIRTAKFAIFESRKHHIEKLVCLQDWLTTDGMIIPLRSLIVLPLHCCTYCSYHELTGSASQKSTNGSTE</sequence>
<feature type="domain" description="HAT C-terminal dimerisation" evidence="1">
    <location>
        <begin position="203"/>
        <end position="279"/>
    </location>
</feature>
<dbReference type="EMBL" id="CM000134">
    <property type="protein sequence ID" value="EEC84506.1"/>
    <property type="molecule type" value="Genomic_DNA"/>
</dbReference>
<reference evidence="2 3" key="1">
    <citation type="journal article" date="2005" name="PLoS Biol.">
        <title>The genomes of Oryza sativa: a history of duplications.</title>
        <authorList>
            <person name="Yu J."/>
            <person name="Wang J."/>
            <person name="Lin W."/>
            <person name="Li S."/>
            <person name="Li H."/>
            <person name="Zhou J."/>
            <person name="Ni P."/>
            <person name="Dong W."/>
            <person name="Hu S."/>
            <person name="Zeng C."/>
            <person name="Zhang J."/>
            <person name="Zhang Y."/>
            <person name="Li R."/>
            <person name="Xu Z."/>
            <person name="Li S."/>
            <person name="Li X."/>
            <person name="Zheng H."/>
            <person name="Cong L."/>
            <person name="Lin L."/>
            <person name="Yin J."/>
            <person name="Geng J."/>
            <person name="Li G."/>
            <person name="Shi J."/>
            <person name="Liu J."/>
            <person name="Lv H."/>
            <person name="Li J."/>
            <person name="Wang J."/>
            <person name="Deng Y."/>
            <person name="Ran L."/>
            <person name="Shi X."/>
            <person name="Wang X."/>
            <person name="Wu Q."/>
            <person name="Li C."/>
            <person name="Ren X."/>
            <person name="Wang J."/>
            <person name="Wang X."/>
            <person name="Li D."/>
            <person name="Liu D."/>
            <person name="Zhang X."/>
            <person name="Ji Z."/>
            <person name="Zhao W."/>
            <person name="Sun Y."/>
            <person name="Zhang Z."/>
            <person name="Bao J."/>
            <person name="Han Y."/>
            <person name="Dong L."/>
            <person name="Ji J."/>
            <person name="Chen P."/>
            <person name="Wu S."/>
            <person name="Liu J."/>
            <person name="Xiao Y."/>
            <person name="Bu D."/>
            <person name="Tan J."/>
            <person name="Yang L."/>
            <person name="Ye C."/>
            <person name="Zhang J."/>
            <person name="Xu J."/>
            <person name="Zhou Y."/>
            <person name="Yu Y."/>
            <person name="Zhang B."/>
            <person name="Zhuang S."/>
            <person name="Wei H."/>
            <person name="Liu B."/>
            <person name="Lei M."/>
            <person name="Yu H."/>
            <person name="Li Y."/>
            <person name="Xu H."/>
            <person name="Wei S."/>
            <person name="He X."/>
            <person name="Fang L."/>
            <person name="Zhang Z."/>
            <person name="Zhang Y."/>
            <person name="Huang X."/>
            <person name="Su Z."/>
            <person name="Tong W."/>
            <person name="Li J."/>
            <person name="Tong Z."/>
            <person name="Li S."/>
            <person name="Ye J."/>
            <person name="Wang L."/>
            <person name="Fang L."/>
            <person name="Lei T."/>
            <person name="Chen C."/>
            <person name="Chen H."/>
            <person name="Xu Z."/>
            <person name="Li H."/>
            <person name="Huang H."/>
            <person name="Zhang F."/>
            <person name="Xu H."/>
            <person name="Li N."/>
            <person name="Zhao C."/>
            <person name="Li S."/>
            <person name="Dong L."/>
            <person name="Huang Y."/>
            <person name="Li L."/>
            <person name="Xi Y."/>
            <person name="Qi Q."/>
            <person name="Li W."/>
            <person name="Zhang B."/>
            <person name="Hu W."/>
            <person name="Zhang Y."/>
            <person name="Tian X."/>
            <person name="Jiao Y."/>
            <person name="Liang X."/>
            <person name="Jin J."/>
            <person name="Gao L."/>
            <person name="Zheng W."/>
            <person name="Hao B."/>
            <person name="Liu S."/>
            <person name="Wang W."/>
            <person name="Yuan L."/>
            <person name="Cao M."/>
            <person name="McDermott J."/>
            <person name="Samudrala R."/>
            <person name="Wang J."/>
            <person name="Wong G.K."/>
            <person name="Yang H."/>
        </authorList>
    </citation>
    <scope>NUCLEOTIDE SEQUENCE [LARGE SCALE GENOMIC DNA]</scope>
    <source>
        <strain evidence="3">cv. 93-11</strain>
    </source>
</reference>
<protein>
    <recommendedName>
        <fullName evidence="1">HAT C-terminal dimerisation domain-containing protein</fullName>
    </recommendedName>
</protein>
<proteinExistence type="predicted"/>
<organism evidence="2 3">
    <name type="scientific">Oryza sativa subsp. indica</name>
    <name type="common">Rice</name>
    <dbReference type="NCBI Taxonomy" id="39946"/>
    <lineage>
        <taxon>Eukaryota</taxon>
        <taxon>Viridiplantae</taxon>
        <taxon>Streptophyta</taxon>
        <taxon>Embryophyta</taxon>
        <taxon>Tracheophyta</taxon>
        <taxon>Spermatophyta</taxon>
        <taxon>Magnoliopsida</taxon>
        <taxon>Liliopsida</taxon>
        <taxon>Poales</taxon>
        <taxon>Poaceae</taxon>
        <taxon>BOP clade</taxon>
        <taxon>Oryzoideae</taxon>
        <taxon>Oryzeae</taxon>
        <taxon>Oryzinae</taxon>
        <taxon>Oryza</taxon>
        <taxon>Oryza sativa</taxon>
    </lineage>
</organism>
<dbReference type="Gramene" id="BGIOSGA029846-TA">
    <property type="protein sequence ID" value="BGIOSGA029846-PA"/>
    <property type="gene ID" value="BGIOSGA029846"/>
</dbReference>
<dbReference type="InterPro" id="IPR012337">
    <property type="entry name" value="RNaseH-like_sf"/>
</dbReference>
<dbReference type="Pfam" id="PF05699">
    <property type="entry name" value="Dimer_Tnp_hAT"/>
    <property type="match status" value="1"/>
</dbReference>
<evidence type="ECO:0000259" key="1">
    <source>
        <dbReference type="Pfam" id="PF05699"/>
    </source>
</evidence>
<dbReference type="PANTHER" id="PTHR23272:SF182">
    <property type="entry name" value="OS09G0381850 PROTEIN"/>
    <property type="match status" value="1"/>
</dbReference>
<dbReference type="HOGENOM" id="CLU_867110_0_0_1"/>
<accession>B8BF15</accession>
<gene>
    <name evidence="2" type="ORF">OsI_31197</name>
</gene>
<dbReference type="AlphaFoldDB" id="B8BF15"/>
<dbReference type="InterPro" id="IPR008906">
    <property type="entry name" value="HATC_C_dom"/>
</dbReference>
<dbReference type="Proteomes" id="UP000007015">
    <property type="component" value="Chromosome 9"/>
</dbReference>
<dbReference type="PANTHER" id="PTHR23272">
    <property type="entry name" value="BED FINGER-RELATED"/>
    <property type="match status" value="1"/>
</dbReference>
<evidence type="ECO:0000313" key="3">
    <source>
        <dbReference type="Proteomes" id="UP000007015"/>
    </source>
</evidence>
<name>B8BF15_ORYSI</name>
<dbReference type="GO" id="GO:0046983">
    <property type="term" value="F:protein dimerization activity"/>
    <property type="evidence" value="ECO:0007669"/>
    <property type="project" value="InterPro"/>
</dbReference>
<keyword evidence="3" id="KW-1185">Reference proteome</keyword>
<dbReference type="SUPFAM" id="SSF53098">
    <property type="entry name" value="Ribonuclease H-like"/>
    <property type="match status" value="1"/>
</dbReference>